<evidence type="ECO:0000256" key="3">
    <source>
        <dbReference type="ARBA" id="ARBA00023228"/>
    </source>
</evidence>
<organism evidence="6 7">
    <name type="scientific">Littorina saxatilis</name>
    <dbReference type="NCBI Taxonomy" id="31220"/>
    <lineage>
        <taxon>Eukaryota</taxon>
        <taxon>Metazoa</taxon>
        <taxon>Spiralia</taxon>
        <taxon>Lophotrochozoa</taxon>
        <taxon>Mollusca</taxon>
        <taxon>Gastropoda</taxon>
        <taxon>Caenogastropoda</taxon>
        <taxon>Littorinimorpha</taxon>
        <taxon>Littorinoidea</taxon>
        <taxon>Littorinidae</taxon>
        <taxon>Littorina</taxon>
    </lineage>
</organism>
<dbReference type="FunFam" id="1.10.3450.30:FF:000001">
    <property type="entry name" value="KICSTOR complex protein C12orf66 homolog"/>
    <property type="match status" value="1"/>
</dbReference>
<keyword evidence="2" id="KW-0472">Membrane</keyword>
<evidence type="ECO:0000256" key="4">
    <source>
        <dbReference type="ARBA" id="ARBA00060863"/>
    </source>
</evidence>
<dbReference type="GO" id="GO:0061462">
    <property type="term" value="P:protein localization to lysosome"/>
    <property type="evidence" value="ECO:0007669"/>
    <property type="project" value="TreeGrafter"/>
</dbReference>
<dbReference type="InterPro" id="IPR018544">
    <property type="entry name" value="KICS_2"/>
</dbReference>
<dbReference type="SUPFAM" id="SSF158548">
    <property type="entry name" value="FLJ32549 domain-like"/>
    <property type="match status" value="1"/>
</dbReference>
<comment type="similarity">
    <text evidence="4">Belongs to the KICS2 family.</text>
</comment>
<evidence type="ECO:0000256" key="5">
    <source>
        <dbReference type="ARBA" id="ARBA00072667"/>
    </source>
</evidence>
<dbReference type="Gene3D" id="1.10.3450.30">
    <property type="match status" value="1"/>
</dbReference>
<dbReference type="AlphaFoldDB" id="A0AAN9G1T0"/>
<keyword evidence="7" id="KW-1185">Reference proteome</keyword>
<gene>
    <name evidence="6" type="ORF">V1264_009440</name>
</gene>
<keyword evidence="3" id="KW-0458">Lysosome</keyword>
<dbReference type="EMBL" id="JBAMIC010000022">
    <property type="protein sequence ID" value="KAK7091804.1"/>
    <property type="molecule type" value="Genomic_DNA"/>
</dbReference>
<dbReference type="GO" id="GO:0005765">
    <property type="term" value="C:lysosomal membrane"/>
    <property type="evidence" value="ECO:0007669"/>
    <property type="project" value="UniProtKB-SubCell"/>
</dbReference>
<evidence type="ECO:0000313" key="7">
    <source>
        <dbReference type="Proteomes" id="UP001374579"/>
    </source>
</evidence>
<dbReference type="PANTHER" id="PTHR31581">
    <property type="entry name" value="KICSTOR COMPLEX PROTEIN C12ORF66"/>
    <property type="match status" value="1"/>
</dbReference>
<reference evidence="6 7" key="1">
    <citation type="submission" date="2024-02" db="EMBL/GenBank/DDBJ databases">
        <title>Chromosome-scale genome assembly of the rough periwinkle Littorina saxatilis.</title>
        <authorList>
            <person name="De Jode A."/>
            <person name="Faria R."/>
            <person name="Formenti G."/>
            <person name="Sims Y."/>
            <person name="Smith T.P."/>
            <person name="Tracey A."/>
            <person name="Wood J.M.D."/>
            <person name="Zagrodzka Z.B."/>
            <person name="Johannesson K."/>
            <person name="Butlin R.K."/>
            <person name="Leder E.H."/>
        </authorList>
    </citation>
    <scope>NUCLEOTIDE SEQUENCE [LARGE SCALE GENOMIC DNA]</scope>
    <source>
        <strain evidence="6">Snail1</strain>
        <tissue evidence="6">Muscle</tissue>
    </source>
</reference>
<dbReference type="Pfam" id="PF09404">
    <property type="entry name" value="C12orf66_like"/>
    <property type="match status" value="1"/>
</dbReference>
<dbReference type="GO" id="GO:0034198">
    <property type="term" value="P:cellular response to amino acid starvation"/>
    <property type="evidence" value="ECO:0007669"/>
    <property type="project" value="TreeGrafter"/>
</dbReference>
<protein>
    <recommendedName>
        <fullName evidence="5">KICSTOR subunit 2</fullName>
    </recommendedName>
</protein>
<comment type="caution">
    <text evidence="6">The sequence shown here is derived from an EMBL/GenBank/DDBJ whole genome shotgun (WGS) entry which is preliminary data.</text>
</comment>
<dbReference type="GO" id="GO:0042149">
    <property type="term" value="P:cellular response to glucose starvation"/>
    <property type="evidence" value="ECO:0007669"/>
    <property type="project" value="TreeGrafter"/>
</dbReference>
<evidence type="ECO:0000313" key="6">
    <source>
        <dbReference type="EMBL" id="KAK7091804.1"/>
    </source>
</evidence>
<dbReference type="PANTHER" id="PTHR31581:SF1">
    <property type="entry name" value="KICSTOR SUBUNIT 2"/>
    <property type="match status" value="1"/>
</dbReference>
<sequence>MAGIITPVSSPVGPREERFLETYFSMLGHLAFDRAKEMMDKEKEAHKAFTAASWGTLVQCLSQFATAERMYLSLTFLEYKRFTGIGRSKENLRTTYTLLMQEFRRMEDATPQTVEITPPSPLPSPASLFADFDVLVAHLCGQLCHFLSARQKMMDFYEQISTMGGHKNMNFEDLATMVNHITQAHGKAFHHPLLIPLKTLYSWECDVLGHLLQGQILMADWQFLPSLLQLHAAHSKLQAWLTAAAVKESKKAFGGGSKVNAMPLLYHWLAKFKGVLVSKFSVYFHTILSKQSTPNDMKSWLTKAPEDYFARIVAFHKKCDAFNISLVLDTNGLGDLYQGPGYHHPDRQACIPQGMDSYPAILSYPGEHPMQHWPNVLMLVTRRVTPSSNSPTHKTNYFYDVKAQSTYFIIQIDPRISLVVIFECKKSEKDSHTNAFLTEFSAQLRSHWILGSLKHH</sequence>
<dbReference type="Proteomes" id="UP001374579">
    <property type="component" value="Unassembled WGS sequence"/>
</dbReference>
<evidence type="ECO:0000256" key="2">
    <source>
        <dbReference type="ARBA" id="ARBA00023136"/>
    </source>
</evidence>
<comment type="subcellular location">
    <subcellularLocation>
        <location evidence="1">Lysosome membrane</location>
    </subcellularLocation>
</comment>
<dbReference type="InterPro" id="IPR038060">
    <property type="entry name" value="C12orf66-like_central_sf"/>
</dbReference>
<accession>A0AAN9G1T0</accession>
<dbReference type="GO" id="GO:1904262">
    <property type="term" value="P:negative regulation of TORC1 signaling"/>
    <property type="evidence" value="ECO:0007669"/>
    <property type="project" value="TreeGrafter"/>
</dbReference>
<evidence type="ECO:0000256" key="1">
    <source>
        <dbReference type="ARBA" id="ARBA00004656"/>
    </source>
</evidence>
<name>A0AAN9G1T0_9CAEN</name>
<dbReference type="SUPFAM" id="SSF160651">
    <property type="entry name" value="FLJ32549 C-terminal domain-like"/>
    <property type="match status" value="1"/>
</dbReference>
<proteinExistence type="inferred from homology"/>